<keyword evidence="3" id="KW-1185">Reference proteome</keyword>
<evidence type="ECO:0000313" key="3">
    <source>
        <dbReference type="Proteomes" id="UP000192536"/>
    </source>
</evidence>
<proteinExistence type="predicted"/>
<keyword evidence="1" id="KW-1133">Transmembrane helix</keyword>
<comment type="caution">
    <text evidence="2">The sequence shown here is derived from an EMBL/GenBank/DDBJ whole genome shotgun (WGS) entry which is preliminary data.</text>
</comment>
<dbReference type="Pfam" id="PF05437">
    <property type="entry name" value="AzlD"/>
    <property type="match status" value="1"/>
</dbReference>
<dbReference type="STRING" id="1646377.BS640_15145"/>
<dbReference type="EMBL" id="MRWE01000026">
    <property type="protein sequence ID" value="ORJ24597.1"/>
    <property type="molecule type" value="Genomic_DNA"/>
</dbReference>
<dbReference type="RefSeq" id="WP_017491438.1">
    <property type="nucleotide sequence ID" value="NZ_CAUQAZ010000030.1"/>
</dbReference>
<dbReference type="Proteomes" id="UP000192536">
    <property type="component" value="Unassembled WGS sequence"/>
</dbReference>
<reference evidence="2 3" key="1">
    <citation type="journal article" date="2017" name="Int. J. Syst. Evol. Microbiol.">
        <title>Rouxiella badensis sp. nov. and Rouxiella silvae sp. nov. isolated from peat bog soil in Germany and emendation of the genus description.</title>
        <authorList>
            <person name="Le Fleche-Mateos A."/>
            <person name="Kugler J.H."/>
            <person name="Hansen S.H."/>
            <person name="Syldatk C."/>
            <person name="Hausmann R."/>
            <person name="Lomprez F."/>
            <person name="Vandenbogaert M."/>
            <person name="Manuguerra J.C."/>
            <person name="Grimont P.A."/>
        </authorList>
    </citation>
    <scope>NUCLEOTIDE SEQUENCE [LARGE SCALE GENOMIC DNA]</scope>
    <source>
        <strain evidence="2 3">DSM 100043</strain>
    </source>
</reference>
<feature type="transmembrane region" description="Helical" evidence="1">
    <location>
        <begin position="40"/>
        <end position="59"/>
    </location>
</feature>
<evidence type="ECO:0000256" key="1">
    <source>
        <dbReference type="SAM" id="Phobius"/>
    </source>
</evidence>
<dbReference type="InterPro" id="IPR008407">
    <property type="entry name" value="Brnchd-chn_aa_trnsp_AzlD"/>
</dbReference>
<keyword evidence="1" id="KW-0812">Transmembrane</keyword>
<accession>A0A1X0WCS9</accession>
<evidence type="ECO:0000313" key="2">
    <source>
        <dbReference type="EMBL" id="ORJ24597.1"/>
    </source>
</evidence>
<name>A0A1X0WCS9_9GAMM</name>
<dbReference type="AlphaFoldDB" id="A0A1X0WCS9"/>
<protein>
    <submittedName>
        <fullName evidence="2">L-valine transporter subunit YgaH</fullName>
    </submittedName>
</protein>
<dbReference type="GeneID" id="93567422"/>
<gene>
    <name evidence="2" type="ORF">BS640_15145</name>
</gene>
<dbReference type="NCBIfam" id="NF007711">
    <property type="entry name" value="PRK10408.1"/>
    <property type="match status" value="1"/>
</dbReference>
<feature type="transmembrane region" description="Helical" evidence="1">
    <location>
        <begin position="93"/>
        <end position="111"/>
    </location>
</feature>
<organism evidence="2 3">
    <name type="scientific">Rouxiella badensis</name>
    <dbReference type="NCBI Taxonomy" id="1646377"/>
    <lineage>
        <taxon>Bacteria</taxon>
        <taxon>Pseudomonadati</taxon>
        <taxon>Pseudomonadota</taxon>
        <taxon>Gammaproteobacteria</taxon>
        <taxon>Enterobacterales</taxon>
        <taxon>Yersiniaceae</taxon>
        <taxon>Rouxiella</taxon>
    </lineage>
</organism>
<keyword evidence="1" id="KW-0472">Membrane</keyword>
<sequence>MKAEVILVCLVVGTANYLFRYLPLRLGGVRKKDTSHRPAWINRMLDSIGIASICALLVVSSTPEILRDSQKLLPTLAGFVVLALTFWRSKSIIFATLTGAVIYGLVFKVMLISG</sequence>